<evidence type="ECO:0000313" key="5">
    <source>
        <dbReference type="Proteomes" id="UP001153709"/>
    </source>
</evidence>
<dbReference type="AlphaFoldDB" id="A0A9N9T6F1"/>
<evidence type="ECO:0000256" key="1">
    <source>
        <dbReference type="ARBA" id="ARBA00022614"/>
    </source>
</evidence>
<dbReference type="SUPFAM" id="SSF52047">
    <property type="entry name" value="RNI-like"/>
    <property type="match status" value="1"/>
</dbReference>
<accession>A0A9N9T6F1</accession>
<evidence type="ECO:0000256" key="3">
    <source>
        <dbReference type="SAM" id="SignalP"/>
    </source>
</evidence>
<organism evidence="4 5">
    <name type="scientific">Diabrotica balteata</name>
    <name type="common">Banded cucumber beetle</name>
    <dbReference type="NCBI Taxonomy" id="107213"/>
    <lineage>
        <taxon>Eukaryota</taxon>
        <taxon>Metazoa</taxon>
        <taxon>Ecdysozoa</taxon>
        <taxon>Arthropoda</taxon>
        <taxon>Hexapoda</taxon>
        <taxon>Insecta</taxon>
        <taxon>Pterygota</taxon>
        <taxon>Neoptera</taxon>
        <taxon>Endopterygota</taxon>
        <taxon>Coleoptera</taxon>
        <taxon>Polyphaga</taxon>
        <taxon>Cucujiformia</taxon>
        <taxon>Chrysomeloidea</taxon>
        <taxon>Chrysomelidae</taxon>
        <taxon>Galerucinae</taxon>
        <taxon>Diabroticina</taxon>
        <taxon>Diabroticites</taxon>
        <taxon>Diabrotica</taxon>
    </lineage>
</organism>
<keyword evidence="2" id="KW-0677">Repeat</keyword>
<dbReference type="InterPro" id="IPR032675">
    <property type="entry name" value="LRR_dom_sf"/>
</dbReference>
<dbReference type="Gene3D" id="3.80.10.10">
    <property type="entry name" value="Ribonuclease Inhibitor"/>
    <property type="match status" value="7"/>
</dbReference>
<dbReference type="SMART" id="SM00369">
    <property type="entry name" value="LRR_TYP"/>
    <property type="match status" value="15"/>
</dbReference>
<dbReference type="PRINTS" id="PR00019">
    <property type="entry name" value="LEURICHRPT"/>
</dbReference>
<dbReference type="Proteomes" id="UP001153709">
    <property type="component" value="Chromosome 8"/>
</dbReference>
<evidence type="ECO:0000313" key="4">
    <source>
        <dbReference type="EMBL" id="CAG9839679.1"/>
    </source>
</evidence>
<dbReference type="PANTHER" id="PTHR45712">
    <property type="entry name" value="AGAP008170-PA"/>
    <property type="match status" value="1"/>
</dbReference>
<dbReference type="SMART" id="SM00365">
    <property type="entry name" value="LRR_SD22"/>
    <property type="match status" value="11"/>
</dbReference>
<reference evidence="4" key="1">
    <citation type="submission" date="2022-01" db="EMBL/GenBank/DDBJ databases">
        <authorList>
            <person name="King R."/>
        </authorList>
    </citation>
    <scope>NUCLEOTIDE SEQUENCE</scope>
</reference>
<protein>
    <submittedName>
        <fullName evidence="4">Uncharacterized protein</fullName>
    </submittedName>
</protein>
<proteinExistence type="predicted"/>
<name>A0A9N9T6F1_DIABA</name>
<dbReference type="FunFam" id="3.80.10.10:FF:001164">
    <property type="entry name" value="GH01279p"/>
    <property type="match status" value="1"/>
</dbReference>
<keyword evidence="5" id="KW-1185">Reference proteome</keyword>
<dbReference type="InterPro" id="IPR003591">
    <property type="entry name" value="Leu-rich_rpt_typical-subtyp"/>
</dbReference>
<evidence type="ECO:0000256" key="2">
    <source>
        <dbReference type="ARBA" id="ARBA00022737"/>
    </source>
</evidence>
<dbReference type="Pfam" id="PF13855">
    <property type="entry name" value="LRR_8"/>
    <property type="match status" value="4"/>
</dbReference>
<dbReference type="PANTHER" id="PTHR45712:SF22">
    <property type="entry name" value="INSULIN-LIKE GROWTH FACTOR-BINDING PROTEIN COMPLEX ACID LABILE SUBUNIT"/>
    <property type="match status" value="1"/>
</dbReference>
<dbReference type="InterPro" id="IPR026906">
    <property type="entry name" value="LRR_5"/>
</dbReference>
<dbReference type="EMBL" id="OU898283">
    <property type="protein sequence ID" value="CAG9839679.1"/>
    <property type="molecule type" value="Genomic_DNA"/>
</dbReference>
<keyword evidence="3" id="KW-0732">Signal</keyword>
<dbReference type="PROSITE" id="PS51450">
    <property type="entry name" value="LRR"/>
    <property type="match status" value="5"/>
</dbReference>
<dbReference type="SUPFAM" id="SSF52058">
    <property type="entry name" value="L domain-like"/>
    <property type="match status" value="2"/>
</dbReference>
<gene>
    <name evidence="4" type="ORF">DIABBA_LOCUS12421</name>
</gene>
<sequence>MFVNLVKTLLIIAIISQKIRHTTQFKCTRHRETLSCKNISVEDIYREYFNEEVKKHQQTLSAIEVSNSNIPTIQTFRRPPQVASIDDVSIHHSAVKRISNSAFDDFDNLKSLDVSFNLLIDVSFVRSLPKSLTIIKLNNNNISFLDVHFTDFPHISNIDLSFNKIKTLDFGKVITVPDINLSNNRITFIIANENNYLPTQLNHLNLSCNNFSHYDEHRLSIAPDVLDLSGNDLKLVDLTYHKQYLSLAGSKVETFLTKICANTADLSTFNNITQVKLMVSSNLVLRKNQFRTLSNDTLDLKQFLDYSTYYYLDLSDSTIQSIDENYFNAMRFSELDLSLNYITILKKNTFLYSDIKKLNMSSSVIQVLQPKCFNQATIEELDLSNNRIANLQGVFDDVYIEHLDLSFNSIKYLKRDTFARCKNIKSINLSHCLIEKIEPETFFELPNLRVQDLSHNKLTILDKDMFGLHVKELKLHGNQIQTVKSHAISNLDQISVLDLSHINITTIEPNAFVNLPNVQELYLTHNNITTVEYTWFSKFTFKQLTKIDLAHNPIKYINKLTNINLNEVILTINGTLEANSISNVYIKTLTLKDSNINTLKNNCFRGLFSLTELRLPGSSVETIETGALNDLFNLELLEAQNLFKNSKILKENTFSDLNSMKLLNLSKIGFEQLEAFCFKGLKALEYLNLSKNQLHRLKNDTFSGLRHLETLDISRNQITTIESNAFRSLGTLKVLNLENNRIHNFPVNIFNNLVNLERLNLRSNVIGRLERGLFDGLENLLDLNLAQTQLSIMDVGVFQQLVNLKVLDLSRNNMGSVKPRNSFEIGIFSNLANLEILDLSFNLISSLNVKNMFMSLRNLKKLLLDHNNMKYVDFGGLLKNCKKLSYIGLSFNTWKCEYLADITQKLFNSNISYHPKTPNYNQDNIEGIYCTDVCKFVYCEGSEGSELEIQ</sequence>
<dbReference type="OrthoDB" id="2013775at2759"/>
<dbReference type="InterPro" id="IPR050333">
    <property type="entry name" value="SLRP"/>
</dbReference>
<feature type="chain" id="PRO_5040245094" evidence="3">
    <location>
        <begin position="25"/>
        <end position="950"/>
    </location>
</feature>
<feature type="signal peptide" evidence="3">
    <location>
        <begin position="1"/>
        <end position="24"/>
    </location>
</feature>
<keyword evidence="1" id="KW-0433">Leucine-rich repeat</keyword>
<dbReference type="Pfam" id="PF13306">
    <property type="entry name" value="LRR_5"/>
    <property type="match status" value="2"/>
</dbReference>
<dbReference type="InterPro" id="IPR001611">
    <property type="entry name" value="Leu-rich_rpt"/>
</dbReference>